<dbReference type="SUPFAM" id="SSF52833">
    <property type="entry name" value="Thioredoxin-like"/>
    <property type="match status" value="1"/>
</dbReference>
<sequence length="212" mass="24294">MEITIWSDFVCPFCYIAEEHLNRALSTFSEKDDVTIEYKSFQLDPMGTYQPELNYYETFAKLKGMPMDKVTQMMDSVKNMATEAGLTMNYDDAKYSNTLKAHRVFQYAKEEGRGNDYFHRFYRAHFVEGLNIEDNEVIEKLSQELELNLADVQSILNDSQTNHQKVQDDIATAGSIGVQGVPFFVFNNKYAVSGAQPIEVFKNILEQVATES</sequence>
<dbReference type="AlphaFoldDB" id="A0A5R9EFK5"/>
<dbReference type="Gene3D" id="3.40.30.10">
    <property type="entry name" value="Glutaredoxin"/>
    <property type="match status" value="1"/>
</dbReference>
<dbReference type="CDD" id="cd03024">
    <property type="entry name" value="DsbA_FrnE"/>
    <property type="match status" value="1"/>
</dbReference>
<dbReference type="Pfam" id="PF01323">
    <property type="entry name" value="DSBA"/>
    <property type="match status" value="1"/>
</dbReference>
<dbReference type="EMBL" id="VBSP01000007">
    <property type="protein sequence ID" value="TLQ48854.1"/>
    <property type="molecule type" value="Genomic_DNA"/>
</dbReference>
<name>A0A5R9EFK5_9LACT</name>
<accession>A0A5R9EFK5</accession>
<feature type="domain" description="DSBA-like thioredoxin" evidence="1">
    <location>
        <begin position="3"/>
        <end position="205"/>
    </location>
</feature>
<dbReference type="InterPro" id="IPR036249">
    <property type="entry name" value="Thioredoxin-like_sf"/>
</dbReference>
<protein>
    <submittedName>
        <fullName evidence="2">DsbA family oxidoreductase</fullName>
    </submittedName>
</protein>
<dbReference type="GO" id="GO:0016491">
    <property type="term" value="F:oxidoreductase activity"/>
    <property type="evidence" value="ECO:0007669"/>
    <property type="project" value="InterPro"/>
</dbReference>
<evidence type="ECO:0000313" key="2">
    <source>
        <dbReference type="EMBL" id="TLQ48854.1"/>
    </source>
</evidence>
<dbReference type="RefSeq" id="WP_138404019.1">
    <property type="nucleotide sequence ID" value="NZ_VBSP01000007.1"/>
</dbReference>
<evidence type="ECO:0000259" key="1">
    <source>
        <dbReference type="Pfam" id="PF01323"/>
    </source>
</evidence>
<organism evidence="2 3">
    <name type="scientific">Ruoffia tabacinasalis</name>
    <dbReference type="NCBI Taxonomy" id="87458"/>
    <lineage>
        <taxon>Bacteria</taxon>
        <taxon>Bacillati</taxon>
        <taxon>Bacillota</taxon>
        <taxon>Bacilli</taxon>
        <taxon>Lactobacillales</taxon>
        <taxon>Aerococcaceae</taxon>
        <taxon>Ruoffia</taxon>
    </lineage>
</organism>
<dbReference type="Proteomes" id="UP000306420">
    <property type="component" value="Unassembled WGS sequence"/>
</dbReference>
<proteinExistence type="predicted"/>
<dbReference type="PANTHER" id="PTHR13887:SF41">
    <property type="entry name" value="THIOREDOXIN SUPERFAMILY PROTEIN"/>
    <property type="match status" value="1"/>
</dbReference>
<comment type="caution">
    <text evidence="2">The sequence shown here is derived from an EMBL/GenBank/DDBJ whole genome shotgun (WGS) entry which is preliminary data.</text>
</comment>
<dbReference type="InterPro" id="IPR001853">
    <property type="entry name" value="DSBA-like_thioredoxin_dom"/>
</dbReference>
<dbReference type="PANTHER" id="PTHR13887">
    <property type="entry name" value="GLUTATHIONE S-TRANSFERASE KAPPA"/>
    <property type="match status" value="1"/>
</dbReference>
<evidence type="ECO:0000313" key="3">
    <source>
        <dbReference type="Proteomes" id="UP000306420"/>
    </source>
</evidence>
<dbReference type="OrthoDB" id="9799122at2"/>
<gene>
    <name evidence="2" type="ORF">FEZ33_03535</name>
</gene>
<reference evidence="2 3" key="1">
    <citation type="submission" date="2019-05" db="EMBL/GenBank/DDBJ databases">
        <title>The metagenome of a microbial culture collection derived from dairy environment covers the genomic content of the human microbiome.</title>
        <authorList>
            <person name="Roder T."/>
            <person name="Wuthrich D."/>
            <person name="Sattari Z."/>
            <person name="Von Ah U."/>
            <person name="Bar C."/>
            <person name="Ronchi F."/>
            <person name="Macpherson A.J."/>
            <person name="Ganal-Vonarburg S.C."/>
            <person name="Bruggmann R."/>
            <person name="Vergeres G."/>
        </authorList>
    </citation>
    <scope>NUCLEOTIDE SEQUENCE [LARGE SCALE GENOMIC DNA]</scope>
    <source>
        <strain evidence="2 3">FAM 24227</strain>
    </source>
</reference>